<dbReference type="EMBL" id="MCFD01000001">
    <property type="protein sequence ID" value="ORX73564.1"/>
    <property type="molecule type" value="Genomic_DNA"/>
</dbReference>
<evidence type="ECO:0000313" key="1">
    <source>
        <dbReference type="EMBL" id="ORX73564.1"/>
    </source>
</evidence>
<protein>
    <recommendedName>
        <fullName evidence="3">NmrA-like domain-containing protein</fullName>
    </recommendedName>
</protein>
<dbReference type="GeneID" id="63806591"/>
<evidence type="ECO:0000313" key="2">
    <source>
        <dbReference type="Proteomes" id="UP000193922"/>
    </source>
</evidence>
<dbReference type="PANTHER" id="PTHR43162">
    <property type="match status" value="1"/>
</dbReference>
<comment type="caution">
    <text evidence="1">The sequence shown here is derived from an EMBL/GenBank/DDBJ whole genome shotgun (WGS) entry which is preliminary data.</text>
</comment>
<dbReference type="Gene3D" id="3.40.50.720">
    <property type="entry name" value="NAD(P)-binding Rossmann-like Domain"/>
    <property type="match status" value="1"/>
</dbReference>
<keyword evidence="2" id="KW-1185">Reference proteome</keyword>
<dbReference type="InterPro" id="IPR036291">
    <property type="entry name" value="NAD(P)-bd_dom_sf"/>
</dbReference>
<accession>A0A1Y1WKD5</accession>
<dbReference type="OrthoDB" id="10254221at2759"/>
<gene>
    <name evidence="1" type="ORF">DL89DRAFT_289330</name>
</gene>
<proteinExistence type="predicted"/>
<organism evidence="1 2">
    <name type="scientific">Linderina pennispora</name>
    <dbReference type="NCBI Taxonomy" id="61395"/>
    <lineage>
        <taxon>Eukaryota</taxon>
        <taxon>Fungi</taxon>
        <taxon>Fungi incertae sedis</taxon>
        <taxon>Zoopagomycota</taxon>
        <taxon>Kickxellomycotina</taxon>
        <taxon>Kickxellomycetes</taxon>
        <taxon>Kickxellales</taxon>
        <taxon>Kickxellaceae</taxon>
        <taxon>Linderina</taxon>
    </lineage>
</organism>
<dbReference type="Gene3D" id="3.90.25.10">
    <property type="entry name" value="UDP-galactose 4-epimerase, domain 1"/>
    <property type="match status" value="1"/>
</dbReference>
<name>A0A1Y1WKD5_9FUNG</name>
<evidence type="ECO:0008006" key="3">
    <source>
        <dbReference type="Google" id="ProtNLM"/>
    </source>
</evidence>
<dbReference type="SUPFAM" id="SSF51735">
    <property type="entry name" value="NAD(P)-binding Rossmann-fold domains"/>
    <property type="match status" value="1"/>
</dbReference>
<dbReference type="InterPro" id="IPR051604">
    <property type="entry name" value="Ergot_Alk_Oxidoreductase"/>
</dbReference>
<reference evidence="1 2" key="1">
    <citation type="submission" date="2016-07" db="EMBL/GenBank/DDBJ databases">
        <title>Pervasive Adenine N6-methylation of Active Genes in Fungi.</title>
        <authorList>
            <consortium name="DOE Joint Genome Institute"/>
            <person name="Mondo S.J."/>
            <person name="Dannebaum R.O."/>
            <person name="Kuo R.C."/>
            <person name="Labutti K."/>
            <person name="Haridas S."/>
            <person name="Kuo A."/>
            <person name="Salamov A."/>
            <person name="Ahrendt S.R."/>
            <person name="Lipzen A."/>
            <person name="Sullivan W."/>
            <person name="Andreopoulos W.B."/>
            <person name="Clum A."/>
            <person name="Lindquist E."/>
            <person name="Daum C."/>
            <person name="Ramamoorthy G.K."/>
            <person name="Gryganskyi A."/>
            <person name="Culley D."/>
            <person name="Magnuson J.K."/>
            <person name="James T.Y."/>
            <person name="O'Malley M.A."/>
            <person name="Stajich J.E."/>
            <person name="Spatafora J.W."/>
            <person name="Visel A."/>
            <person name="Grigoriev I.V."/>
        </authorList>
    </citation>
    <scope>NUCLEOTIDE SEQUENCE [LARGE SCALE GENOMIC DNA]</scope>
    <source>
        <strain evidence="1 2">ATCC 12442</strain>
    </source>
</reference>
<dbReference type="PANTHER" id="PTHR43162:SF1">
    <property type="entry name" value="PRESTALK A DIFFERENTIATION PROTEIN A"/>
    <property type="match status" value="1"/>
</dbReference>
<dbReference type="AlphaFoldDB" id="A0A1Y1WKD5"/>
<dbReference type="RefSeq" id="XP_040746775.1">
    <property type="nucleotide sequence ID" value="XM_040889943.1"/>
</dbReference>
<dbReference type="Proteomes" id="UP000193922">
    <property type="component" value="Unassembled WGS sequence"/>
</dbReference>
<sequence>MTSPAVLTAKFANDKAPTTAKCQSVGVPWMFLPPTNTAAELSGVFSSARAALGSILITGCDTFCGYSIALEMLRHKGKTFSDVYVTCYKETQLVQVLKNKGAATIVVVVPPVTDEQFMNGGTEVMVDMAGEADVSGMIVCTKLDMEKLQELPSLKHLKAYEDAYERTKGRVKYASLVRLPVHMGLLWLIRQQIAMENKIRLPVNPDAKFTAVADADGGRALYNMMIDEKIKPGMYDVTGTELLTFNQVAQIACKVFGKDVKFEKNGRQELTEYLRQHGDVNDNEVALVIDILEAVSRGWLSVKTDTLKRMLGREPMTFNSYLEHNADGLPAQGRLRLSRCVPYPMPSFHAGIL</sequence>
<dbReference type="STRING" id="61395.A0A1Y1WKD5"/>